<accession>A0A1I7KCF4</accession>
<keyword evidence="3 5" id="KW-1133">Transmembrane helix</keyword>
<feature type="transmembrane region" description="Helical" evidence="5">
    <location>
        <begin position="71"/>
        <end position="93"/>
    </location>
</feature>
<reference evidence="8" key="1">
    <citation type="submission" date="2016-10" db="EMBL/GenBank/DDBJ databases">
        <authorList>
            <person name="Varghese N."/>
            <person name="Submissions S."/>
        </authorList>
    </citation>
    <scope>NUCLEOTIDE SEQUENCE [LARGE SCALE GENOMIC DNA]</scope>
    <source>
        <strain evidence="8">CGMCC 1.11014</strain>
    </source>
</reference>
<name>A0A1I7KCF4_9BURK</name>
<protein>
    <submittedName>
        <fullName evidence="7">Uncharacterized membrane protein</fullName>
    </submittedName>
</protein>
<comment type="subcellular location">
    <subcellularLocation>
        <location evidence="1">Membrane</location>
        <topology evidence="1">Multi-pass membrane protein</topology>
    </subcellularLocation>
</comment>
<organism evidence="7 8">
    <name type="scientific">Pseudoduganella namucuonensis</name>
    <dbReference type="NCBI Taxonomy" id="1035707"/>
    <lineage>
        <taxon>Bacteria</taxon>
        <taxon>Pseudomonadati</taxon>
        <taxon>Pseudomonadota</taxon>
        <taxon>Betaproteobacteria</taxon>
        <taxon>Burkholderiales</taxon>
        <taxon>Oxalobacteraceae</taxon>
        <taxon>Telluria group</taxon>
        <taxon>Pseudoduganella</taxon>
    </lineage>
</organism>
<dbReference type="EMBL" id="FPBO01000016">
    <property type="protein sequence ID" value="SFU95134.1"/>
    <property type="molecule type" value="Genomic_DNA"/>
</dbReference>
<dbReference type="Pfam" id="PF07298">
    <property type="entry name" value="NnrU"/>
    <property type="match status" value="1"/>
</dbReference>
<evidence type="ECO:0000256" key="2">
    <source>
        <dbReference type="ARBA" id="ARBA00022692"/>
    </source>
</evidence>
<feature type="transmembrane region" description="Helical" evidence="5">
    <location>
        <begin position="160"/>
        <end position="183"/>
    </location>
</feature>
<keyword evidence="4 5" id="KW-0472">Membrane</keyword>
<dbReference type="AlphaFoldDB" id="A0A1I7KCF4"/>
<dbReference type="OrthoDB" id="5293641at2"/>
<dbReference type="RefSeq" id="WP_093556827.1">
    <property type="nucleotide sequence ID" value="NZ_FPBO01000016.1"/>
</dbReference>
<keyword evidence="8" id="KW-1185">Reference proteome</keyword>
<gene>
    <name evidence="7" type="ORF">SAMN05216552_101651</name>
</gene>
<feature type="transmembrane region" description="Helical" evidence="5">
    <location>
        <begin position="40"/>
        <end position="59"/>
    </location>
</feature>
<sequence>MTILILGLLLFLGAHSVRIFAESWRTRMRARLGENGWKGVYSLVSIAGFALIVWGYGLARQAPVVVWVPPTGMRHLAALLTLFSFIFIAAAYVPRNGIKAKLHHPMVLGVKVWALAHLLANGNLADIVLFGAFLLWAVLDFRAARRRDRHTGAVYPAGTVSGTVVTAVAGIVAWAAFAFWLHAKLIGVHPFLV</sequence>
<evidence type="ECO:0000256" key="5">
    <source>
        <dbReference type="SAM" id="Phobius"/>
    </source>
</evidence>
<evidence type="ECO:0000256" key="1">
    <source>
        <dbReference type="ARBA" id="ARBA00004141"/>
    </source>
</evidence>
<evidence type="ECO:0000313" key="8">
    <source>
        <dbReference type="Proteomes" id="UP000199391"/>
    </source>
</evidence>
<dbReference type="GO" id="GO:0016020">
    <property type="term" value="C:membrane"/>
    <property type="evidence" value="ECO:0007669"/>
    <property type="project" value="UniProtKB-SubCell"/>
</dbReference>
<dbReference type="Proteomes" id="UP000199391">
    <property type="component" value="Unassembled WGS sequence"/>
</dbReference>
<dbReference type="STRING" id="1035707.SAMN05216552_101651"/>
<feature type="transmembrane region" description="Helical" evidence="5">
    <location>
        <begin position="113"/>
        <end position="139"/>
    </location>
</feature>
<evidence type="ECO:0000313" key="7">
    <source>
        <dbReference type="EMBL" id="SFU95134.1"/>
    </source>
</evidence>
<evidence type="ECO:0000259" key="6">
    <source>
        <dbReference type="Pfam" id="PF07298"/>
    </source>
</evidence>
<proteinExistence type="predicted"/>
<dbReference type="InterPro" id="IPR009915">
    <property type="entry name" value="NnrU_dom"/>
</dbReference>
<evidence type="ECO:0000256" key="4">
    <source>
        <dbReference type="ARBA" id="ARBA00023136"/>
    </source>
</evidence>
<keyword evidence="2 5" id="KW-0812">Transmembrane</keyword>
<evidence type="ECO:0000256" key="3">
    <source>
        <dbReference type="ARBA" id="ARBA00022989"/>
    </source>
</evidence>
<feature type="domain" description="NnrU" evidence="6">
    <location>
        <begin position="3"/>
        <end position="190"/>
    </location>
</feature>